<dbReference type="Proteomes" id="UP000449846">
    <property type="component" value="Unassembled WGS sequence"/>
</dbReference>
<keyword evidence="1" id="KW-0472">Membrane</keyword>
<gene>
    <name evidence="2" type="ORF">GL300_17795</name>
</gene>
<keyword evidence="3" id="KW-1185">Reference proteome</keyword>
<dbReference type="AlphaFoldDB" id="A0A844HS82"/>
<comment type="caution">
    <text evidence="2">The sequence shown here is derived from an EMBL/GenBank/DDBJ whole genome shotgun (WGS) entry which is preliminary data.</text>
</comment>
<sequence>MSLNDLVGAVRSFPSVRAGASPQVNALSTIIIALVTLGVISASLVTRRGTARTHRIGGNHD</sequence>
<dbReference type="EMBL" id="WMIG01000012">
    <property type="protein sequence ID" value="MTH61065.1"/>
    <property type="molecule type" value="Genomic_DNA"/>
</dbReference>
<keyword evidence="1" id="KW-1133">Transmembrane helix</keyword>
<evidence type="ECO:0000313" key="2">
    <source>
        <dbReference type="EMBL" id="MTH61065.1"/>
    </source>
</evidence>
<feature type="transmembrane region" description="Helical" evidence="1">
    <location>
        <begin position="24"/>
        <end position="45"/>
    </location>
</feature>
<protein>
    <submittedName>
        <fullName evidence="2">Uncharacterized protein</fullName>
    </submittedName>
</protein>
<dbReference type="RefSeq" id="WP_155040998.1">
    <property type="nucleotide sequence ID" value="NZ_JBHGCD010000030.1"/>
</dbReference>
<evidence type="ECO:0000313" key="3">
    <source>
        <dbReference type="Proteomes" id="UP000449846"/>
    </source>
</evidence>
<accession>A0A844HS82</accession>
<name>A0A844HS82_9RHOB</name>
<reference evidence="2 3" key="1">
    <citation type="submission" date="2019-11" db="EMBL/GenBank/DDBJ databases">
        <authorList>
            <person name="Dong K."/>
        </authorList>
    </citation>
    <scope>NUCLEOTIDE SEQUENCE [LARGE SCALE GENOMIC DNA]</scope>
    <source>
        <strain evidence="2 3">NBRC 112902</strain>
    </source>
</reference>
<evidence type="ECO:0000256" key="1">
    <source>
        <dbReference type="SAM" id="Phobius"/>
    </source>
</evidence>
<keyword evidence="1" id="KW-0812">Transmembrane</keyword>
<proteinExistence type="predicted"/>
<organism evidence="2 3">
    <name type="scientific">Paracoccus litorisediminis</name>
    <dbReference type="NCBI Taxonomy" id="2006130"/>
    <lineage>
        <taxon>Bacteria</taxon>
        <taxon>Pseudomonadati</taxon>
        <taxon>Pseudomonadota</taxon>
        <taxon>Alphaproteobacteria</taxon>
        <taxon>Rhodobacterales</taxon>
        <taxon>Paracoccaceae</taxon>
        <taxon>Paracoccus</taxon>
    </lineage>
</organism>